<gene>
    <name evidence="2" type="ORF">OQ273_09720</name>
</gene>
<keyword evidence="3" id="KW-1185">Reference proteome</keyword>
<name>A0A9X3ZHN3_9HYPH</name>
<dbReference type="Proteomes" id="UP001151234">
    <property type="component" value="Unassembled WGS sequence"/>
</dbReference>
<dbReference type="EMBL" id="JAPJZI010000001">
    <property type="protein sequence ID" value="MDA5398846.1"/>
    <property type="molecule type" value="Genomic_DNA"/>
</dbReference>
<protein>
    <submittedName>
        <fullName evidence="2">Uncharacterized protein</fullName>
    </submittedName>
</protein>
<accession>A0A9X3ZHN3</accession>
<feature type="compositionally biased region" description="Polar residues" evidence="1">
    <location>
        <begin position="1"/>
        <end position="14"/>
    </location>
</feature>
<evidence type="ECO:0000313" key="2">
    <source>
        <dbReference type="EMBL" id="MDA5398846.1"/>
    </source>
</evidence>
<organism evidence="2 3">
    <name type="scientific">Hoeflea prorocentri</name>
    <dbReference type="NCBI Taxonomy" id="1922333"/>
    <lineage>
        <taxon>Bacteria</taxon>
        <taxon>Pseudomonadati</taxon>
        <taxon>Pseudomonadota</taxon>
        <taxon>Alphaproteobacteria</taxon>
        <taxon>Hyphomicrobiales</taxon>
        <taxon>Rhizobiaceae</taxon>
        <taxon>Hoeflea</taxon>
    </lineage>
</organism>
<evidence type="ECO:0000313" key="3">
    <source>
        <dbReference type="Proteomes" id="UP001151234"/>
    </source>
</evidence>
<feature type="region of interest" description="Disordered" evidence="1">
    <location>
        <begin position="1"/>
        <end position="75"/>
    </location>
</feature>
<reference evidence="2" key="1">
    <citation type="submission" date="2022-11" db="EMBL/GenBank/DDBJ databases">
        <title>Draft genome sequence of Hoeflea poritis E7-10 and Hoeflea prorocentri PM5-8, separated from scleractinian coral Porites lutea and marine dinoflagellate.</title>
        <authorList>
            <person name="Zhang G."/>
            <person name="Wei Q."/>
            <person name="Cai L."/>
        </authorList>
    </citation>
    <scope>NUCLEOTIDE SEQUENCE</scope>
    <source>
        <strain evidence="2">PM5-8</strain>
    </source>
</reference>
<dbReference type="AlphaFoldDB" id="A0A9X3ZHN3"/>
<evidence type="ECO:0000256" key="1">
    <source>
        <dbReference type="SAM" id="MobiDB-lite"/>
    </source>
</evidence>
<proteinExistence type="predicted"/>
<comment type="caution">
    <text evidence="2">The sequence shown here is derived from an EMBL/GenBank/DDBJ whole genome shotgun (WGS) entry which is preliminary data.</text>
</comment>
<sequence>MTQRAANLSAVSQTEELDRLQPFPTQEHSARIQKATPKENKTRTAAARDMGIQSVSREVVDFGEPTSGTGEEGWGRKTVSVARVSILDDLPSAQVDPPAVKPQTP</sequence>
<dbReference type="RefSeq" id="WP_267990249.1">
    <property type="nucleotide sequence ID" value="NZ_JAPJZI010000001.1"/>
</dbReference>